<feature type="chain" id="PRO_5028854515" evidence="2">
    <location>
        <begin position="20"/>
        <end position="154"/>
    </location>
</feature>
<evidence type="ECO:0000313" key="3">
    <source>
        <dbReference type="EMBL" id="MBC1173519.1"/>
    </source>
</evidence>
<keyword evidence="2" id="KW-0732">Signal</keyword>
<feature type="region of interest" description="Disordered" evidence="1">
    <location>
        <begin position="25"/>
        <end position="67"/>
    </location>
</feature>
<protein>
    <submittedName>
        <fullName evidence="3">Putative secreted protein</fullName>
    </submittedName>
</protein>
<accession>A0A7G3AMP3</accession>
<organism evidence="3">
    <name type="scientific">Lutzomyia longipalpis</name>
    <name type="common">Sand fly</name>
    <dbReference type="NCBI Taxonomy" id="7200"/>
    <lineage>
        <taxon>Eukaryota</taxon>
        <taxon>Metazoa</taxon>
        <taxon>Ecdysozoa</taxon>
        <taxon>Arthropoda</taxon>
        <taxon>Hexapoda</taxon>
        <taxon>Insecta</taxon>
        <taxon>Pterygota</taxon>
        <taxon>Neoptera</taxon>
        <taxon>Endopterygota</taxon>
        <taxon>Diptera</taxon>
        <taxon>Nematocera</taxon>
        <taxon>Psychodoidea</taxon>
        <taxon>Psychodidae</taxon>
        <taxon>Lutzomyia</taxon>
        <taxon>Lutzomyia</taxon>
    </lineage>
</organism>
<feature type="compositionally biased region" description="Basic and acidic residues" evidence="1">
    <location>
        <begin position="55"/>
        <end position="67"/>
    </location>
</feature>
<feature type="signal peptide" evidence="2">
    <location>
        <begin position="1"/>
        <end position="19"/>
    </location>
</feature>
<name>A0A7G3AMP3_LUTLO</name>
<reference evidence="3" key="1">
    <citation type="journal article" date="2020" name="BMC">
        <title>Leishmania infection induces a limited differential gene expression in the sand fly midgut.</title>
        <authorList>
            <person name="Coutinho-Abreu I.V."/>
            <person name="Serafim T.D."/>
            <person name="Meneses C."/>
            <person name="Kamhawi S."/>
            <person name="Oliveira F."/>
            <person name="Valenzuela J.G."/>
        </authorList>
    </citation>
    <scope>NUCLEOTIDE SEQUENCE</scope>
    <source>
        <strain evidence="3">Jacobina</strain>
        <tissue evidence="3">Midgut</tissue>
    </source>
</reference>
<dbReference type="VEuPathDB" id="VectorBase:LLONM1_003333"/>
<dbReference type="AlphaFoldDB" id="A0A7G3AMP3"/>
<feature type="compositionally biased region" description="Basic residues" evidence="1">
    <location>
        <begin position="34"/>
        <end position="43"/>
    </location>
</feature>
<dbReference type="EMBL" id="GITU01004816">
    <property type="protein sequence ID" value="MBC1173519.1"/>
    <property type="molecule type" value="Transcribed_RNA"/>
</dbReference>
<evidence type="ECO:0000256" key="1">
    <source>
        <dbReference type="SAM" id="MobiDB-lite"/>
    </source>
</evidence>
<proteinExistence type="predicted"/>
<sequence length="154" mass="17161">MRGYLIVGLLVLLAVESLGALERVQRPEGGKRSDRPRKQHHQQHQLTTDLAPKVPQDDKQPSEFVKGKTMGECRRRYPYPSYYYTYWAAGSSPYLFNYNILSSQLQNKSFSCDSISSTRGISEAPSPYPSISLPAAALQIRRLIPTGNLAGAST</sequence>
<evidence type="ECO:0000256" key="2">
    <source>
        <dbReference type="SAM" id="SignalP"/>
    </source>
</evidence>